<reference evidence="1" key="1">
    <citation type="submission" date="2021-03" db="EMBL/GenBank/DDBJ databases">
        <authorList>
            <person name="Tagirdzhanova G."/>
        </authorList>
    </citation>
    <scope>NUCLEOTIDE SEQUENCE</scope>
</reference>
<organism evidence="1 2">
    <name type="scientific">Alectoria fallacina</name>
    <dbReference type="NCBI Taxonomy" id="1903189"/>
    <lineage>
        <taxon>Eukaryota</taxon>
        <taxon>Fungi</taxon>
        <taxon>Dikarya</taxon>
        <taxon>Ascomycota</taxon>
        <taxon>Pezizomycotina</taxon>
        <taxon>Lecanoromycetes</taxon>
        <taxon>OSLEUM clade</taxon>
        <taxon>Lecanoromycetidae</taxon>
        <taxon>Lecanorales</taxon>
        <taxon>Lecanorineae</taxon>
        <taxon>Parmeliaceae</taxon>
        <taxon>Alectoria</taxon>
    </lineage>
</organism>
<protein>
    <submittedName>
        <fullName evidence="1">Uncharacterized protein</fullName>
    </submittedName>
</protein>
<name>A0A8H3EPK0_9LECA</name>
<accession>A0A8H3EPK0</accession>
<dbReference type="AlphaFoldDB" id="A0A8H3EPK0"/>
<keyword evidence="2" id="KW-1185">Reference proteome</keyword>
<comment type="caution">
    <text evidence="1">The sequence shown here is derived from an EMBL/GenBank/DDBJ whole genome shotgun (WGS) entry which is preliminary data.</text>
</comment>
<dbReference type="Proteomes" id="UP000664203">
    <property type="component" value="Unassembled WGS sequence"/>
</dbReference>
<proteinExistence type="predicted"/>
<sequence length="142" mass="15786">MEAGSSNPCHPERNSNVIASLGVADNRTPTCTDRRPCQLTHARIAARAYKLRLPDRIRRLEGILAKFVIHHFQLVEKLGYTPVKALNGVDLMAVTLGEVDERGLEEAETQGKVCALRIINLSGATHEKYSRAMPEAWDSHDK</sequence>
<gene>
    <name evidence="1" type="ORF">ALECFALPRED_002473</name>
</gene>
<evidence type="ECO:0000313" key="2">
    <source>
        <dbReference type="Proteomes" id="UP000664203"/>
    </source>
</evidence>
<dbReference type="EMBL" id="CAJPDR010000017">
    <property type="protein sequence ID" value="CAF9906636.1"/>
    <property type="molecule type" value="Genomic_DNA"/>
</dbReference>
<evidence type="ECO:0000313" key="1">
    <source>
        <dbReference type="EMBL" id="CAF9906636.1"/>
    </source>
</evidence>